<keyword evidence="8" id="KW-0061">Asparagine biosynthesis</keyword>
<evidence type="ECO:0000256" key="9">
    <source>
        <dbReference type="PIRSR" id="PIRSR001589-2"/>
    </source>
</evidence>
<feature type="binding site" evidence="9">
    <location>
        <position position="100"/>
    </location>
    <ligand>
        <name>L-glutamine</name>
        <dbReference type="ChEBI" id="CHEBI:58359"/>
    </ligand>
</feature>
<evidence type="ECO:0000256" key="8">
    <source>
        <dbReference type="PIRSR" id="PIRSR001589-1"/>
    </source>
</evidence>
<gene>
    <name evidence="11" type="primary">asnB</name>
    <name evidence="11" type="ORF">COW36_24365</name>
</gene>
<evidence type="ECO:0000256" key="2">
    <source>
        <dbReference type="ARBA" id="ARBA00005752"/>
    </source>
</evidence>
<dbReference type="PANTHER" id="PTHR43284:SF1">
    <property type="entry name" value="ASPARAGINE SYNTHETASE"/>
    <property type="match status" value="1"/>
</dbReference>
<dbReference type="Pfam" id="PF13537">
    <property type="entry name" value="GATase_7"/>
    <property type="match status" value="1"/>
</dbReference>
<dbReference type="GO" id="GO:0005524">
    <property type="term" value="F:ATP binding"/>
    <property type="evidence" value="ECO:0007669"/>
    <property type="project" value="UniProtKB-KW"/>
</dbReference>
<dbReference type="Pfam" id="PF00733">
    <property type="entry name" value="Asn_synthase"/>
    <property type="match status" value="1"/>
</dbReference>
<dbReference type="CDD" id="cd01991">
    <property type="entry name" value="Asn_synthase_B_C"/>
    <property type="match status" value="1"/>
</dbReference>
<dbReference type="EMBL" id="PFFQ01000066">
    <property type="protein sequence ID" value="PIW13804.1"/>
    <property type="molecule type" value="Genomic_DNA"/>
</dbReference>
<evidence type="ECO:0000256" key="5">
    <source>
        <dbReference type="ARBA" id="ARBA00022840"/>
    </source>
</evidence>
<dbReference type="InterPro" id="IPR017932">
    <property type="entry name" value="GATase_2_dom"/>
</dbReference>
<evidence type="ECO:0000259" key="10">
    <source>
        <dbReference type="PROSITE" id="PS51278"/>
    </source>
</evidence>
<evidence type="ECO:0000256" key="4">
    <source>
        <dbReference type="ARBA" id="ARBA00022741"/>
    </source>
</evidence>
<evidence type="ECO:0000256" key="3">
    <source>
        <dbReference type="ARBA" id="ARBA00012737"/>
    </source>
</evidence>
<feature type="active site" description="For GATase activity" evidence="8">
    <location>
        <position position="2"/>
    </location>
</feature>
<comment type="similarity">
    <text evidence="2">Belongs to the asparagine synthetase family.</text>
</comment>
<evidence type="ECO:0000313" key="12">
    <source>
        <dbReference type="Proteomes" id="UP000231019"/>
    </source>
</evidence>
<evidence type="ECO:0000256" key="6">
    <source>
        <dbReference type="ARBA" id="ARBA00022962"/>
    </source>
</evidence>
<dbReference type="Gene3D" id="3.60.20.10">
    <property type="entry name" value="Glutamine Phosphoribosylpyrophosphate, subunit 1, domain 1"/>
    <property type="match status" value="1"/>
</dbReference>
<keyword evidence="5 9" id="KW-0067">ATP-binding</keyword>
<dbReference type="InterPro" id="IPR033738">
    <property type="entry name" value="AsnB_N"/>
</dbReference>
<dbReference type="InterPro" id="IPR051786">
    <property type="entry name" value="ASN_synthetase/amidase"/>
</dbReference>
<feature type="domain" description="Glutamine amidotransferase type-2" evidence="10">
    <location>
        <begin position="2"/>
        <end position="214"/>
    </location>
</feature>
<reference evidence="11 12" key="1">
    <citation type="submission" date="2017-09" db="EMBL/GenBank/DDBJ databases">
        <title>Depth-based differentiation of microbial function through sediment-hosted aquifers and enrichment of novel symbionts in the deep terrestrial subsurface.</title>
        <authorList>
            <person name="Probst A.J."/>
            <person name="Ladd B."/>
            <person name="Jarett J.K."/>
            <person name="Geller-Mcgrath D.E."/>
            <person name="Sieber C.M."/>
            <person name="Emerson J.B."/>
            <person name="Anantharaman K."/>
            <person name="Thomas B.C."/>
            <person name="Malmstrom R."/>
            <person name="Stieglmeier M."/>
            <person name="Klingl A."/>
            <person name="Woyke T."/>
            <person name="Ryan C.M."/>
            <person name="Banfield J.F."/>
        </authorList>
    </citation>
    <scope>NUCLEOTIDE SEQUENCE [LARGE SCALE GENOMIC DNA]</scope>
    <source>
        <strain evidence="11">CG17_big_fil_post_rev_8_21_14_2_50_48_46</strain>
    </source>
</reference>
<dbReference type="GO" id="GO:0006529">
    <property type="term" value="P:asparagine biosynthetic process"/>
    <property type="evidence" value="ECO:0007669"/>
    <property type="project" value="UniProtKB-KW"/>
</dbReference>
<keyword evidence="6 8" id="KW-0315">Glutamine amidotransferase</keyword>
<keyword evidence="4 9" id="KW-0547">Nucleotide-binding</keyword>
<dbReference type="GO" id="GO:0005829">
    <property type="term" value="C:cytosol"/>
    <property type="evidence" value="ECO:0007669"/>
    <property type="project" value="TreeGrafter"/>
</dbReference>
<evidence type="ECO:0000313" key="11">
    <source>
        <dbReference type="EMBL" id="PIW13804.1"/>
    </source>
</evidence>
<comment type="catalytic activity">
    <reaction evidence="7">
        <text>L-aspartate + L-glutamine + ATP + H2O = L-asparagine + L-glutamate + AMP + diphosphate + H(+)</text>
        <dbReference type="Rhea" id="RHEA:12228"/>
        <dbReference type="ChEBI" id="CHEBI:15377"/>
        <dbReference type="ChEBI" id="CHEBI:15378"/>
        <dbReference type="ChEBI" id="CHEBI:29985"/>
        <dbReference type="ChEBI" id="CHEBI:29991"/>
        <dbReference type="ChEBI" id="CHEBI:30616"/>
        <dbReference type="ChEBI" id="CHEBI:33019"/>
        <dbReference type="ChEBI" id="CHEBI:58048"/>
        <dbReference type="ChEBI" id="CHEBI:58359"/>
        <dbReference type="ChEBI" id="CHEBI:456215"/>
        <dbReference type="EC" id="6.3.5.4"/>
    </reaction>
</comment>
<comment type="caution">
    <text evidence="11">The sequence shown here is derived from an EMBL/GenBank/DDBJ whole genome shotgun (WGS) entry which is preliminary data.</text>
</comment>
<protein>
    <recommendedName>
        <fullName evidence="3">asparagine synthase (glutamine-hydrolyzing)</fullName>
        <ecNumber evidence="3">6.3.5.4</ecNumber>
    </recommendedName>
</protein>
<evidence type="ECO:0000256" key="7">
    <source>
        <dbReference type="ARBA" id="ARBA00048741"/>
    </source>
</evidence>
<organism evidence="11 12">
    <name type="scientific">bacterium (Candidatus Blackallbacteria) CG17_big_fil_post_rev_8_21_14_2_50_48_46</name>
    <dbReference type="NCBI Taxonomy" id="2014261"/>
    <lineage>
        <taxon>Bacteria</taxon>
        <taxon>Candidatus Blackallbacteria</taxon>
    </lineage>
</organism>
<evidence type="ECO:0000256" key="1">
    <source>
        <dbReference type="ARBA" id="ARBA00005187"/>
    </source>
</evidence>
<dbReference type="PROSITE" id="PS51278">
    <property type="entry name" value="GATASE_TYPE_2"/>
    <property type="match status" value="1"/>
</dbReference>
<dbReference type="InterPro" id="IPR014729">
    <property type="entry name" value="Rossmann-like_a/b/a_fold"/>
</dbReference>
<dbReference type="InterPro" id="IPR006426">
    <property type="entry name" value="Asn_synth_AEB"/>
</dbReference>
<dbReference type="Proteomes" id="UP000231019">
    <property type="component" value="Unassembled WGS sequence"/>
</dbReference>
<dbReference type="SUPFAM" id="SSF56235">
    <property type="entry name" value="N-terminal nucleophile aminohydrolases (Ntn hydrolases)"/>
    <property type="match status" value="1"/>
</dbReference>
<dbReference type="AlphaFoldDB" id="A0A2M7FX61"/>
<accession>A0A2M7FX61</accession>
<dbReference type="CDD" id="cd00712">
    <property type="entry name" value="AsnB"/>
    <property type="match status" value="1"/>
</dbReference>
<keyword evidence="8" id="KW-0028">Amino-acid biosynthesis</keyword>
<dbReference type="Gene3D" id="3.40.50.620">
    <property type="entry name" value="HUPs"/>
    <property type="match status" value="1"/>
</dbReference>
<dbReference type="EC" id="6.3.5.4" evidence="3"/>
<dbReference type="PANTHER" id="PTHR43284">
    <property type="entry name" value="ASPARAGINE SYNTHETASE (GLUTAMINE-HYDROLYZING)"/>
    <property type="match status" value="1"/>
</dbReference>
<dbReference type="InterPro" id="IPR029055">
    <property type="entry name" value="Ntn_hydrolases_N"/>
</dbReference>
<proteinExistence type="inferred from homology"/>
<name>A0A2M7FX61_9BACT</name>
<dbReference type="PIRSF" id="PIRSF001589">
    <property type="entry name" value="Asn_synthetase_glu-h"/>
    <property type="match status" value="1"/>
</dbReference>
<dbReference type="InterPro" id="IPR001962">
    <property type="entry name" value="Asn_synthase"/>
</dbReference>
<dbReference type="NCBIfam" id="TIGR01536">
    <property type="entry name" value="asn_synth_AEB"/>
    <property type="match status" value="1"/>
</dbReference>
<dbReference type="SUPFAM" id="SSF52402">
    <property type="entry name" value="Adenine nucleotide alpha hydrolases-like"/>
    <property type="match status" value="1"/>
</dbReference>
<sequence>MCGIAGVFKLNGGSIDPSQLEIMALAIQHRGPDDDGLYLNDSIGLAHRRLSIIDLSEAGHQPMSSADGRYWIVYNGEIYNYIELKQDLKEKGFIFQTETDTEVILAAYQLYGADCVNQFNGMWAFAIWDEKRKQLFCSRDRFGIKPFYYSILNGCFYFASELKAICAIKELDLNISNESVFLYLNHNFANYQDKTFIREIFQLEPAHSLAIDRENKRVWRYWDLATVQDIALSYSDPVDEFRFLFADSIRLRMRSDVPIGTCLSGGLDSSSIVCMTNQLLSKEKKSSLYKQETFSACFEENNIDERPFMEFVLNNTGANRNFVFPDENSLMEDLEKLIYYQDEPFVSLSIFAQWMVMKTAKNKGITVLLDGQGADEVLAGYGFHSFFWADLLREMNWSRLYGEVAPEIFSAPLQTMRRFGRMFFPRLIHNWESRTLMRPYLNKEFLQIYSQKRAENYKYSYPKILKNELYNLLDSSLSQLLRYEDRNSMAFSLEARVPFLDYRLVQFVFSLPEFYLIQKGWSKWILRQSMESILPSEIQWRKTKIGFVVPQQTWLRQTLQPFVREILNDSRFQQRHYWNGKRVLEAYEQWVSGKSDDISQMIWKIINLELWLRRFIDS</sequence>
<dbReference type="GO" id="GO:0004066">
    <property type="term" value="F:asparagine synthase (glutamine-hydrolyzing) activity"/>
    <property type="evidence" value="ECO:0007669"/>
    <property type="project" value="UniProtKB-EC"/>
</dbReference>
<comment type="pathway">
    <text evidence="1">Amino-acid biosynthesis; L-asparagine biosynthesis; L-asparagine from L-aspartate (L-Gln route): step 1/1.</text>
</comment>